<keyword evidence="2" id="KW-0812">Transmembrane</keyword>
<reference evidence="4" key="1">
    <citation type="submission" date="2024-02" db="UniProtKB">
        <authorList>
            <consortium name="WormBaseParasite"/>
        </authorList>
    </citation>
    <scope>IDENTIFICATION</scope>
</reference>
<evidence type="ECO:0000256" key="2">
    <source>
        <dbReference type="SAM" id="Phobius"/>
    </source>
</evidence>
<dbReference type="AlphaFoldDB" id="A0AAF3F4I9"/>
<dbReference type="WBParaSite" id="MBELARI_LOCUS21499">
    <property type="protein sequence ID" value="MBELARI_LOCUS21499"/>
    <property type="gene ID" value="MBELARI_LOCUS21499"/>
</dbReference>
<name>A0AAF3F4I9_9BILA</name>
<organism evidence="3 4">
    <name type="scientific">Mesorhabditis belari</name>
    <dbReference type="NCBI Taxonomy" id="2138241"/>
    <lineage>
        <taxon>Eukaryota</taxon>
        <taxon>Metazoa</taxon>
        <taxon>Ecdysozoa</taxon>
        <taxon>Nematoda</taxon>
        <taxon>Chromadorea</taxon>
        <taxon>Rhabditida</taxon>
        <taxon>Rhabditina</taxon>
        <taxon>Rhabditomorpha</taxon>
        <taxon>Rhabditoidea</taxon>
        <taxon>Rhabditidae</taxon>
        <taxon>Mesorhabditinae</taxon>
        <taxon>Mesorhabditis</taxon>
    </lineage>
</organism>
<dbReference type="Proteomes" id="UP000887575">
    <property type="component" value="Unassembled WGS sequence"/>
</dbReference>
<proteinExistence type="predicted"/>
<accession>A0AAF3F4I9</accession>
<feature type="region of interest" description="Disordered" evidence="1">
    <location>
        <begin position="131"/>
        <end position="162"/>
    </location>
</feature>
<keyword evidence="2" id="KW-1133">Transmembrane helix</keyword>
<evidence type="ECO:0000313" key="4">
    <source>
        <dbReference type="WBParaSite" id="MBELARI_LOCUS21499"/>
    </source>
</evidence>
<keyword evidence="2" id="KW-0472">Membrane</keyword>
<evidence type="ECO:0000313" key="3">
    <source>
        <dbReference type="Proteomes" id="UP000887575"/>
    </source>
</evidence>
<protein>
    <submittedName>
        <fullName evidence="4">Uncharacterized protein</fullName>
    </submittedName>
</protein>
<sequence>MGASSSQPADSEAEIQELVRGLAPVQSEPDRGVTLPTDDPLLAEVLSSPPDIYKDKEALNLLYFISPMILLLLLLMAILLYRYYRHNLSKHHHGTFVVNEPNGVEVGLDNSFDRLETIKEEDAFLQDFEYGKPKKSPRRLDQNGNAPPLPTKATFMSSEALV</sequence>
<keyword evidence="3" id="KW-1185">Reference proteome</keyword>
<evidence type="ECO:0000256" key="1">
    <source>
        <dbReference type="SAM" id="MobiDB-lite"/>
    </source>
</evidence>
<feature type="transmembrane region" description="Helical" evidence="2">
    <location>
        <begin position="61"/>
        <end position="81"/>
    </location>
</feature>